<dbReference type="Proteomes" id="UP001145114">
    <property type="component" value="Unassembled WGS sequence"/>
</dbReference>
<organism evidence="1 2">
    <name type="scientific">Spiromyces aspiralis</name>
    <dbReference type="NCBI Taxonomy" id="68401"/>
    <lineage>
        <taxon>Eukaryota</taxon>
        <taxon>Fungi</taxon>
        <taxon>Fungi incertae sedis</taxon>
        <taxon>Zoopagomycota</taxon>
        <taxon>Kickxellomycotina</taxon>
        <taxon>Kickxellomycetes</taxon>
        <taxon>Kickxellales</taxon>
        <taxon>Kickxellaceae</taxon>
        <taxon>Spiromyces</taxon>
    </lineage>
</organism>
<dbReference type="EMBL" id="JAMZIH010003558">
    <property type="protein sequence ID" value="KAJ1676749.1"/>
    <property type="molecule type" value="Genomic_DNA"/>
</dbReference>
<evidence type="ECO:0000313" key="2">
    <source>
        <dbReference type="Proteomes" id="UP001145114"/>
    </source>
</evidence>
<accession>A0ACC1HS37</accession>
<protein>
    <submittedName>
        <fullName evidence="1">Uncharacterized protein</fullName>
    </submittedName>
</protein>
<gene>
    <name evidence="1" type="ORF">EV182_007575</name>
</gene>
<evidence type="ECO:0000313" key="1">
    <source>
        <dbReference type="EMBL" id="KAJ1676749.1"/>
    </source>
</evidence>
<reference evidence="1" key="1">
    <citation type="submission" date="2022-06" db="EMBL/GenBank/DDBJ databases">
        <title>Phylogenomic reconstructions and comparative analyses of Kickxellomycotina fungi.</title>
        <authorList>
            <person name="Reynolds N.K."/>
            <person name="Stajich J.E."/>
            <person name="Barry K."/>
            <person name="Grigoriev I.V."/>
            <person name="Crous P."/>
            <person name="Smith M.E."/>
        </authorList>
    </citation>
    <scope>NUCLEOTIDE SEQUENCE</scope>
    <source>
        <strain evidence="1">RSA 2271</strain>
    </source>
</reference>
<comment type="caution">
    <text evidence="1">The sequence shown here is derived from an EMBL/GenBank/DDBJ whole genome shotgun (WGS) entry which is preliminary data.</text>
</comment>
<name>A0ACC1HS37_9FUNG</name>
<sequence length="270" mass="29504">MVTTKALPNLVDMPEIIAPAVKDGHTAIVLIQNGIGIEAPYEHRFPNNPIISVVSYLDARHDNRNRDLIIHGTTVAIALNLYHGYSDNHPSSTAGSSSMAAAVGQQALDTLVEAFNRGKVECVIVKSIQACRWQKLIWNGAFNPMSVLAGGRNTAEMLACPQFYQLVLDVMNEIYTAGCTVTGQSLDGGYYGGGPNIILKRTMDAPVPVYPSMLGDFKSGRPMEHQVILKNTIDIAKRHGVEMPRLETIYGHLLLLESSYLKNNERTSPS</sequence>
<keyword evidence="2" id="KW-1185">Reference proteome</keyword>
<proteinExistence type="predicted"/>